<dbReference type="Proteomes" id="UP000008206">
    <property type="component" value="Chromosome"/>
</dbReference>
<name>E0U5T0_GLOV7</name>
<dbReference type="GO" id="GO:0008476">
    <property type="term" value="F:protein-tyrosine sulfotransferase activity"/>
    <property type="evidence" value="ECO:0007669"/>
    <property type="project" value="InterPro"/>
</dbReference>
<evidence type="ECO:0000313" key="2">
    <source>
        <dbReference type="EMBL" id="ADN15921.1"/>
    </source>
</evidence>
<dbReference type="OrthoDB" id="5729795at2"/>
<dbReference type="EMBL" id="CP002198">
    <property type="protein sequence ID" value="ADN15921.1"/>
    <property type="molecule type" value="Genomic_DNA"/>
</dbReference>
<dbReference type="PANTHER" id="PTHR12788:SF10">
    <property type="entry name" value="PROTEIN-TYROSINE SULFOTRANSFERASE"/>
    <property type="match status" value="1"/>
</dbReference>
<dbReference type="InterPro" id="IPR026634">
    <property type="entry name" value="TPST-like"/>
</dbReference>
<dbReference type="STRING" id="497965.Cyan7822_3996"/>
<keyword evidence="3" id="KW-1185">Reference proteome</keyword>
<dbReference type="PANTHER" id="PTHR12788">
    <property type="entry name" value="PROTEIN-TYROSINE SULFOTRANSFERASE 2"/>
    <property type="match status" value="1"/>
</dbReference>
<keyword evidence="1 2" id="KW-0808">Transferase</keyword>
<proteinExistence type="predicted"/>
<dbReference type="SUPFAM" id="SSF52540">
    <property type="entry name" value="P-loop containing nucleoside triphosphate hydrolases"/>
    <property type="match status" value="1"/>
</dbReference>
<evidence type="ECO:0000313" key="3">
    <source>
        <dbReference type="Proteomes" id="UP000008206"/>
    </source>
</evidence>
<evidence type="ECO:0000256" key="1">
    <source>
        <dbReference type="ARBA" id="ARBA00022679"/>
    </source>
</evidence>
<dbReference type="Gene3D" id="3.40.50.300">
    <property type="entry name" value="P-loop containing nucleotide triphosphate hydrolases"/>
    <property type="match status" value="1"/>
</dbReference>
<protein>
    <submittedName>
        <fullName evidence="2">Sulfotransferase</fullName>
    </submittedName>
</protein>
<accession>E0U5T0</accession>
<sequence>MNIKANCIESPIFLVGAERSGTTLLRLMLDHHTQIAFNSEFDYVIEQVSDSGDWPELEQYYEFLDFMRYFPEASYEIDRSLSYPELVNSFLVQKKNQAGKPIVGATVHHHFDRLLWIWPKARFIHIIRDPRDVARSCIGMGWSGNVWTGVDRWLEAEKIWENLQQRIPEDRKIEIKYEILIKDFAATLTRICEFIGVPYDEAMLDYAKKTTYKSPNSSLVQQWKTKLSKQQIRLVESKIGKRLTERGYELSGLPPLTVTPLMERQLKLQDWWYRFQWRIKRFGLPLFLSDFLSRRLRIEGWQKQVKYKMNAIAINYLQ</sequence>
<organism evidence="2 3">
    <name type="scientific">Gloeothece verrucosa (strain PCC 7822)</name>
    <name type="common">Cyanothece sp. (strain PCC 7822)</name>
    <dbReference type="NCBI Taxonomy" id="497965"/>
    <lineage>
        <taxon>Bacteria</taxon>
        <taxon>Bacillati</taxon>
        <taxon>Cyanobacteriota</taxon>
        <taxon>Cyanophyceae</taxon>
        <taxon>Oscillatoriophycideae</taxon>
        <taxon>Chroococcales</taxon>
        <taxon>Aphanothecaceae</taxon>
        <taxon>Gloeothece</taxon>
        <taxon>Gloeothece verrucosa</taxon>
    </lineage>
</organism>
<gene>
    <name evidence="2" type="ordered locus">Cyan7822_3996</name>
</gene>
<reference evidence="3" key="1">
    <citation type="journal article" date="2011" name="MBio">
        <title>Novel metabolic attributes of the genus Cyanothece, comprising a group of unicellular nitrogen-fixing Cyanobacteria.</title>
        <authorList>
            <person name="Bandyopadhyay A."/>
            <person name="Elvitigala T."/>
            <person name="Welsh E."/>
            <person name="Stockel J."/>
            <person name="Liberton M."/>
            <person name="Min H."/>
            <person name="Sherman L.A."/>
            <person name="Pakrasi H.B."/>
        </authorList>
    </citation>
    <scope>NUCLEOTIDE SEQUENCE [LARGE SCALE GENOMIC DNA]</scope>
    <source>
        <strain evidence="3">PCC 7822</strain>
    </source>
</reference>
<dbReference type="AlphaFoldDB" id="E0U5T0"/>
<dbReference type="HOGENOM" id="CLU_046916_1_1_3"/>
<dbReference type="InterPro" id="IPR027417">
    <property type="entry name" value="P-loop_NTPase"/>
</dbReference>
<dbReference type="eggNOG" id="COG4714">
    <property type="taxonomic scope" value="Bacteria"/>
</dbReference>
<dbReference type="Pfam" id="PF13469">
    <property type="entry name" value="Sulfotransfer_3"/>
    <property type="match status" value="1"/>
</dbReference>
<dbReference type="RefSeq" id="WP_013323989.1">
    <property type="nucleotide sequence ID" value="NC_014501.1"/>
</dbReference>
<dbReference type="KEGG" id="cyj:Cyan7822_3996"/>